<evidence type="ECO:0000313" key="13">
    <source>
        <dbReference type="EMBL" id="MDC4183202.1"/>
    </source>
</evidence>
<evidence type="ECO:0000313" key="14">
    <source>
        <dbReference type="Proteomes" id="UP001216384"/>
    </source>
</evidence>
<dbReference type="EMBL" id="JAJHZP010000009">
    <property type="protein sequence ID" value="MDC4183202.1"/>
    <property type="molecule type" value="Genomic_DNA"/>
</dbReference>
<evidence type="ECO:0000259" key="11">
    <source>
        <dbReference type="Pfam" id="PF00712"/>
    </source>
</evidence>
<dbReference type="PANTHER" id="PTHR30478">
    <property type="entry name" value="DNA POLYMERASE III SUBUNIT BETA"/>
    <property type="match status" value="1"/>
</dbReference>
<name>A0AAW6HMX2_9MOLU</name>
<keyword evidence="8" id="KW-0235">DNA replication</keyword>
<keyword evidence="10" id="KW-0238">DNA-binding</keyword>
<evidence type="ECO:0000256" key="5">
    <source>
        <dbReference type="ARBA" id="ARBA00022490"/>
    </source>
</evidence>
<evidence type="ECO:0000256" key="3">
    <source>
        <dbReference type="ARBA" id="ARBA00010752"/>
    </source>
</evidence>
<sequence>MKFFTNKNSFLEAIKFSSNFASDNNLDLVLKNLLIKVNSKGCKIYSSNGQVSSIYKIEDDIDVEEEGEFIINAKKLSTVIQSITSDTVTFAKLDNQLIIKYAKTQTSLSLEEDVSYPDIEIDDSKFSVIDIDSFLFAKSIKKVMHSTSIQTNKNSISAAINFQKDPEDMNIWITGSDTIKLSSCYYKVGNTADAQETKFNFSINASSLSYVASFLKEKDELLLKINSKSDKVVLTNGRFVLYLRIQNEPYPEFKRILNSGETCCSFVVDKDLISNELHSLTGVLSLSDQGKNNVEANFEITKNVLKISTKSLDIASYNSEIDINQFQGESIDININPFFLNDHIKSFESKDIVFELFLQPAISAHILKVYEKNNEQFKLKFIQVLAPSSTN</sequence>
<dbReference type="GO" id="GO:0009360">
    <property type="term" value="C:DNA polymerase III complex"/>
    <property type="evidence" value="ECO:0007669"/>
    <property type="project" value="InterPro"/>
</dbReference>
<evidence type="ECO:0000256" key="9">
    <source>
        <dbReference type="ARBA" id="ARBA00022932"/>
    </source>
</evidence>
<dbReference type="GO" id="GO:0003887">
    <property type="term" value="F:DNA-directed DNA polymerase activity"/>
    <property type="evidence" value="ECO:0007669"/>
    <property type="project" value="UniProtKB-KW"/>
</dbReference>
<evidence type="ECO:0000256" key="7">
    <source>
        <dbReference type="ARBA" id="ARBA00022695"/>
    </source>
</evidence>
<evidence type="ECO:0000256" key="10">
    <source>
        <dbReference type="ARBA" id="ARBA00023125"/>
    </source>
</evidence>
<dbReference type="GO" id="GO:0005737">
    <property type="term" value="C:cytoplasm"/>
    <property type="evidence" value="ECO:0007669"/>
    <property type="project" value="UniProtKB-SubCell"/>
</dbReference>
<evidence type="ECO:0000256" key="8">
    <source>
        <dbReference type="ARBA" id="ARBA00022705"/>
    </source>
</evidence>
<evidence type="ECO:0000256" key="6">
    <source>
        <dbReference type="ARBA" id="ARBA00022679"/>
    </source>
</evidence>
<proteinExistence type="inferred from homology"/>
<keyword evidence="5" id="KW-0963">Cytoplasm</keyword>
<protein>
    <submittedName>
        <fullName evidence="13">DNA polymerase III subunit beta</fullName>
    </submittedName>
</protein>
<keyword evidence="7" id="KW-0548">Nucleotidyltransferase</keyword>
<evidence type="ECO:0000256" key="4">
    <source>
        <dbReference type="ARBA" id="ARBA00011400"/>
    </source>
</evidence>
<evidence type="ECO:0000256" key="1">
    <source>
        <dbReference type="ARBA" id="ARBA00002266"/>
    </source>
</evidence>
<dbReference type="Pfam" id="PF00712">
    <property type="entry name" value="DNA_pol3_beta"/>
    <property type="match status" value="1"/>
</dbReference>
<comment type="subcellular location">
    <subcellularLocation>
        <location evidence="2">Cytoplasm</location>
    </subcellularLocation>
</comment>
<dbReference type="Proteomes" id="UP001216384">
    <property type="component" value="Unassembled WGS sequence"/>
</dbReference>
<dbReference type="InterPro" id="IPR022634">
    <property type="entry name" value="DNA_polIII_beta_N"/>
</dbReference>
<dbReference type="RefSeq" id="WP_255045835.1">
    <property type="nucleotide sequence ID" value="NZ_CP101415.1"/>
</dbReference>
<dbReference type="PANTHER" id="PTHR30478:SF0">
    <property type="entry name" value="BETA SLIDING CLAMP"/>
    <property type="match status" value="1"/>
</dbReference>
<comment type="function">
    <text evidence="1">Confers DNA tethering and processivity to DNA polymerases and other proteins. Acts as a clamp, forming a ring around DNA (a reaction catalyzed by the clamp-loading complex) which diffuses in an ATP-independent manner freely and bidirectionally along dsDNA. Initially characterized for its ability to contact the catalytic subunit of DNA polymerase III (Pol III), a complex, multichain enzyme responsible for most of the replicative synthesis in bacteria; Pol III exhibits 3'-5' exonuclease proofreading activity. The beta chain is required for initiation of replication as well as for processivity of DNA replication.</text>
</comment>
<feature type="domain" description="DNA polymerase III beta sliding clamp N-terminal" evidence="11">
    <location>
        <begin position="1"/>
        <end position="109"/>
    </location>
</feature>
<evidence type="ECO:0000259" key="12">
    <source>
        <dbReference type="Pfam" id="PF02768"/>
    </source>
</evidence>
<dbReference type="InterPro" id="IPR001001">
    <property type="entry name" value="DNA_polIII_beta"/>
</dbReference>
<organism evidence="13 14">
    <name type="scientific">Mycoplasma bradburyae</name>
    <dbReference type="NCBI Taxonomy" id="2963128"/>
    <lineage>
        <taxon>Bacteria</taxon>
        <taxon>Bacillati</taxon>
        <taxon>Mycoplasmatota</taxon>
        <taxon>Mollicutes</taxon>
        <taxon>Mycoplasmataceae</taxon>
        <taxon>Mycoplasma</taxon>
    </lineage>
</organism>
<dbReference type="Gene3D" id="3.10.150.10">
    <property type="entry name" value="DNA Polymerase III, subunit A, domain 2"/>
    <property type="match status" value="1"/>
</dbReference>
<reference evidence="13" key="1">
    <citation type="submission" date="2021-11" db="EMBL/GenBank/DDBJ databases">
        <title>Description of Mycoplasma bradburyaesp. nov.from sea birds: a tribute to a great mycoplasmologist.</title>
        <authorList>
            <person name="Ramirez A.S."/>
            <person name="Poveda C."/>
            <person name="Suarez-Perez A."/>
            <person name="Rosales R.S."/>
            <person name="Dijkman R."/>
            <person name="Feberwee A."/>
            <person name="Spergser J."/>
            <person name="Szostak M.P."/>
            <person name="Ressel L."/>
            <person name="Calabuig P."/>
            <person name="Catania S."/>
            <person name="Gobbo F."/>
            <person name="Timofte D."/>
            <person name="Poveda J.B."/>
        </authorList>
    </citation>
    <scope>NUCLEOTIDE SEQUENCE</scope>
    <source>
        <strain evidence="13">T264</strain>
    </source>
</reference>
<dbReference type="SMART" id="SM00480">
    <property type="entry name" value="POL3Bc"/>
    <property type="match status" value="1"/>
</dbReference>
<dbReference type="AlphaFoldDB" id="A0AAW6HMX2"/>
<comment type="subunit">
    <text evidence="4">Forms a ring-shaped head-to-tail homodimer around DNA which binds and tethers DNA polymerases and other proteins to the DNA. The DNA replisome complex has a single clamp-loading complex (3 tau and 1 each of delta, delta', psi and chi subunits) which binds 3 Pol III cores (1 core on the leading strand and 2 on the lagging strand) each with a beta sliding clamp dimer. Additional proteins in the replisome are other copies of gamma, psi and chi, Ssb, DNA helicase and RNA primase.</text>
</comment>
<dbReference type="GO" id="GO:0003677">
    <property type="term" value="F:DNA binding"/>
    <property type="evidence" value="ECO:0007669"/>
    <property type="project" value="UniProtKB-KW"/>
</dbReference>
<dbReference type="GO" id="GO:0008408">
    <property type="term" value="F:3'-5' exonuclease activity"/>
    <property type="evidence" value="ECO:0007669"/>
    <property type="project" value="InterPro"/>
</dbReference>
<evidence type="ECO:0000256" key="2">
    <source>
        <dbReference type="ARBA" id="ARBA00004496"/>
    </source>
</evidence>
<dbReference type="SUPFAM" id="SSF55979">
    <property type="entry name" value="DNA clamp"/>
    <property type="match status" value="3"/>
</dbReference>
<dbReference type="Gene3D" id="3.70.10.10">
    <property type="match status" value="1"/>
</dbReference>
<dbReference type="InterPro" id="IPR022635">
    <property type="entry name" value="DNA_polIII_beta_C"/>
</dbReference>
<dbReference type="GO" id="GO:0006271">
    <property type="term" value="P:DNA strand elongation involved in DNA replication"/>
    <property type="evidence" value="ECO:0007669"/>
    <property type="project" value="TreeGrafter"/>
</dbReference>
<keyword evidence="9" id="KW-0239">DNA-directed DNA polymerase</keyword>
<gene>
    <name evidence="13" type="ORF">LNO71_00890</name>
</gene>
<keyword evidence="6" id="KW-0808">Transferase</keyword>
<accession>A0AAW6HMX2</accession>
<dbReference type="Pfam" id="PF02768">
    <property type="entry name" value="DNA_pol3_beta_3"/>
    <property type="match status" value="1"/>
</dbReference>
<feature type="domain" description="DNA polymerase III beta sliding clamp C-terminal" evidence="12">
    <location>
        <begin position="286"/>
        <end position="376"/>
    </location>
</feature>
<dbReference type="InterPro" id="IPR046938">
    <property type="entry name" value="DNA_clamp_sf"/>
</dbReference>
<comment type="caution">
    <text evidence="13">The sequence shown here is derived from an EMBL/GenBank/DDBJ whole genome shotgun (WGS) entry which is preliminary data.</text>
</comment>
<comment type="similarity">
    <text evidence="3">Belongs to the beta sliding clamp family.</text>
</comment>